<dbReference type="Proteomes" id="UP000242712">
    <property type="component" value="Unassembled WGS sequence"/>
</dbReference>
<feature type="transmembrane region" description="Helical" evidence="1">
    <location>
        <begin position="260"/>
        <end position="279"/>
    </location>
</feature>
<keyword evidence="1" id="KW-0812">Transmembrane</keyword>
<dbReference type="GO" id="GO:0008237">
    <property type="term" value="F:metallopeptidase activity"/>
    <property type="evidence" value="ECO:0007669"/>
    <property type="project" value="UniProtKB-KW"/>
</dbReference>
<keyword evidence="1" id="KW-0472">Membrane</keyword>
<keyword evidence="1" id="KW-1133">Transmembrane helix</keyword>
<keyword evidence="3" id="KW-0482">Metalloprotease</keyword>
<evidence type="ECO:0000259" key="2">
    <source>
        <dbReference type="Pfam" id="PF12773"/>
    </source>
</evidence>
<dbReference type="PANTHER" id="PTHR36844:SF1">
    <property type="entry name" value="PROTEASE PRSW"/>
    <property type="match status" value="1"/>
</dbReference>
<comment type="caution">
    <text evidence="3">The sequence shown here is derived from an EMBL/GenBank/DDBJ whole genome shotgun (WGS) entry which is preliminary data.</text>
</comment>
<dbReference type="InterPro" id="IPR025874">
    <property type="entry name" value="DZR"/>
</dbReference>
<sequence>MQCSKCNQKVNPEDKFCMYCGNNLETDGATYSEEAKTTSGPHCPNCHAEVNPDDKFCMQCGFNLATASNSNFSHTESLENQTKENVSLADEAKQLFNNTTKSIGKMAGNEESLNLNLRDMFSEVFKSHSREEADRIFIAGTKETTPALKDVSNEWGRPWLFSRVFAAMAITFVLLWVMAASFGNENAIPGLIFIGALTVPLSGLFFFYETNAFKNISIFEVLKWFFIGGVFSLLVTLFLYNFVSFSEEEEVFGGMTLTDAISTGIVEELGKAIIIIIIVNITKTNKILNGLLIGAAIGAGFAVFESAGYILKFAIYAHVPVMDMIILRAWTGLGSHLVWAAIVGAAVVIAKSEVKFEFNNIVDPRFLFFFFASVILHAIWDVDITFLGSYNLKIIILIVLGWLLVFILMKAGLNQVNTLQNTVNEEIYENEK</sequence>
<proteinExistence type="predicted"/>
<dbReference type="Pfam" id="PF12773">
    <property type="entry name" value="DZR"/>
    <property type="match status" value="1"/>
</dbReference>
<feature type="domain" description="DZANK-type" evidence="2">
    <location>
        <begin position="3"/>
        <end position="61"/>
    </location>
</feature>
<feature type="transmembrane region" description="Helical" evidence="1">
    <location>
        <begin position="362"/>
        <end position="380"/>
    </location>
</feature>
<evidence type="ECO:0000256" key="1">
    <source>
        <dbReference type="SAM" id="Phobius"/>
    </source>
</evidence>
<dbReference type="GeneID" id="98298639"/>
<feature type="transmembrane region" description="Helical" evidence="1">
    <location>
        <begin position="188"/>
        <end position="209"/>
    </location>
</feature>
<dbReference type="InterPro" id="IPR026898">
    <property type="entry name" value="PrsW"/>
</dbReference>
<gene>
    <name evidence="3" type="ORF">CD039_09795</name>
</gene>
<keyword evidence="4" id="KW-1185">Reference proteome</keyword>
<dbReference type="Pfam" id="PF13367">
    <property type="entry name" value="PrsW-protease"/>
    <property type="match status" value="1"/>
</dbReference>
<feature type="transmembrane region" description="Helical" evidence="1">
    <location>
        <begin position="221"/>
        <end position="240"/>
    </location>
</feature>
<dbReference type="RefSeq" id="WP_103372154.1">
    <property type="nucleotide sequence ID" value="NZ_CBCRVO010000002.1"/>
</dbReference>
<keyword evidence="3" id="KW-0645">Protease</keyword>
<feature type="transmembrane region" description="Helical" evidence="1">
    <location>
        <begin position="329"/>
        <end position="350"/>
    </location>
</feature>
<dbReference type="GO" id="GO:0006508">
    <property type="term" value="P:proteolysis"/>
    <property type="evidence" value="ECO:0007669"/>
    <property type="project" value="UniProtKB-KW"/>
</dbReference>
<dbReference type="EMBL" id="PPPX01000016">
    <property type="protein sequence ID" value="POA08367.1"/>
    <property type="molecule type" value="Genomic_DNA"/>
</dbReference>
<feature type="transmembrane region" description="Helical" evidence="1">
    <location>
        <begin position="291"/>
        <end position="317"/>
    </location>
</feature>
<dbReference type="OrthoDB" id="153483at2"/>
<accession>A0A2K4FAQ5</accession>
<evidence type="ECO:0000313" key="4">
    <source>
        <dbReference type="Proteomes" id="UP000242712"/>
    </source>
</evidence>
<evidence type="ECO:0000313" key="3">
    <source>
        <dbReference type="EMBL" id="POA08367.1"/>
    </source>
</evidence>
<protein>
    <submittedName>
        <fullName evidence="3">PrsW family intramembrane metalloprotease</fullName>
    </submittedName>
</protein>
<organism evidence="3 4">
    <name type="scientific">Staphylococcus argensis</name>
    <dbReference type="NCBI Taxonomy" id="1607738"/>
    <lineage>
        <taxon>Bacteria</taxon>
        <taxon>Bacillati</taxon>
        <taxon>Bacillota</taxon>
        <taxon>Bacilli</taxon>
        <taxon>Bacillales</taxon>
        <taxon>Staphylococcaceae</taxon>
        <taxon>Staphylococcus</taxon>
    </lineage>
</organism>
<reference evidence="3 4" key="1">
    <citation type="submission" date="2017-08" db="EMBL/GenBank/DDBJ databases">
        <title>Draft genome sequences of 64 type strains of genus Staph aureus.</title>
        <authorList>
            <person name="Cole K."/>
            <person name="Golubchik T."/>
            <person name="Russell J."/>
            <person name="Foster D."/>
            <person name="Llewelyn M."/>
            <person name="Wilson D."/>
            <person name="Crook D."/>
            <person name="Paul J."/>
        </authorList>
    </citation>
    <scope>NUCLEOTIDE SEQUENCE [LARGE SCALE GENOMIC DNA]</scope>
    <source>
        <strain evidence="3 4">DSM 29875</strain>
    </source>
</reference>
<name>A0A2K4FAQ5_9STAP</name>
<feature type="transmembrane region" description="Helical" evidence="1">
    <location>
        <begin position="164"/>
        <end position="182"/>
    </location>
</feature>
<feature type="transmembrane region" description="Helical" evidence="1">
    <location>
        <begin position="392"/>
        <end position="409"/>
    </location>
</feature>
<keyword evidence="3" id="KW-0378">Hydrolase</keyword>
<dbReference type="AlphaFoldDB" id="A0A2K4FAQ5"/>
<dbReference type="PANTHER" id="PTHR36844">
    <property type="entry name" value="PROTEASE PRSW"/>
    <property type="match status" value="1"/>
</dbReference>